<feature type="region of interest" description="Disordered" evidence="1">
    <location>
        <begin position="82"/>
        <end position="126"/>
    </location>
</feature>
<dbReference type="Proteomes" id="UP001375240">
    <property type="component" value="Unassembled WGS sequence"/>
</dbReference>
<evidence type="ECO:0000256" key="1">
    <source>
        <dbReference type="SAM" id="MobiDB-lite"/>
    </source>
</evidence>
<gene>
    <name evidence="2" type="ORF">TWF696_005422</name>
</gene>
<feature type="region of interest" description="Disordered" evidence="1">
    <location>
        <begin position="267"/>
        <end position="297"/>
    </location>
</feature>
<dbReference type="AlphaFoldDB" id="A0AAV9V4M1"/>
<accession>A0AAV9V4M1</accession>
<reference evidence="2 3" key="1">
    <citation type="submission" date="2019-10" db="EMBL/GenBank/DDBJ databases">
        <authorList>
            <person name="Palmer J.M."/>
        </authorList>
    </citation>
    <scope>NUCLEOTIDE SEQUENCE [LARGE SCALE GENOMIC DNA]</scope>
    <source>
        <strain evidence="2 3">TWF696</strain>
    </source>
</reference>
<evidence type="ECO:0000313" key="2">
    <source>
        <dbReference type="EMBL" id="KAK6353458.1"/>
    </source>
</evidence>
<protein>
    <submittedName>
        <fullName evidence="2">Uncharacterized protein</fullName>
    </submittedName>
</protein>
<organism evidence="2 3">
    <name type="scientific">Orbilia brochopaga</name>
    <dbReference type="NCBI Taxonomy" id="3140254"/>
    <lineage>
        <taxon>Eukaryota</taxon>
        <taxon>Fungi</taxon>
        <taxon>Dikarya</taxon>
        <taxon>Ascomycota</taxon>
        <taxon>Pezizomycotina</taxon>
        <taxon>Orbiliomycetes</taxon>
        <taxon>Orbiliales</taxon>
        <taxon>Orbiliaceae</taxon>
        <taxon>Orbilia</taxon>
    </lineage>
</organism>
<evidence type="ECO:0000313" key="3">
    <source>
        <dbReference type="Proteomes" id="UP001375240"/>
    </source>
</evidence>
<sequence length="363" mass="39306">MYKIPKSALFRPDSFSRHHLTRALRSTVAKSNSRQHTYIYPHRSSIHTPSTAILPIVRAHIPASRYRHRRFAASLYTPSMMSTLSRTPTPTGGLATPSEASTEATELSGRPDTPADDDSDEDDDDYGYGVEYDNGWSCDRGGPFYLDNPIFHKMIEDLTAITAASTDPAVGTSTTALRQYYNTRWKELAADPAYVDVPLTTPPCPKVRVRLVDQVRYGDNCKISCPCCLPDDLPWVPVVASEVDGGVITHGAFLNKLRVALYGDESDGDGQNVTSDVGASEAAAGSTAMTSPQSVVDGIPAGEAGVRGWNCMSMMGRYAASDLMGQQLFVYLAKPLVGGGLHNSYRVDDTDGCGREVPMPDSV</sequence>
<feature type="compositionally biased region" description="Acidic residues" evidence="1">
    <location>
        <begin position="114"/>
        <end position="126"/>
    </location>
</feature>
<dbReference type="EMBL" id="JAVHNQ010000003">
    <property type="protein sequence ID" value="KAK6353458.1"/>
    <property type="molecule type" value="Genomic_DNA"/>
</dbReference>
<keyword evidence="3" id="KW-1185">Reference proteome</keyword>
<proteinExistence type="predicted"/>
<comment type="caution">
    <text evidence="2">The sequence shown here is derived from an EMBL/GenBank/DDBJ whole genome shotgun (WGS) entry which is preliminary data.</text>
</comment>
<name>A0AAV9V4M1_9PEZI</name>